<dbReference type="PANTHER" id="PTHR45789:SF2">
    <property type="entry name" value="FI18025P1"/>
    <property type="match status" value="1"/>
</dbReference>
<sequence>MAPSFDKEVSLLPRRDAAITSVLPQTEETHTHTSDTLRHKGTDKNKLKVPEGQQRGSGIIWRGRCWNILSWIIALYSGDVDGRTTGRQIEERRRREEQMRGVRGEINGVACLCTKTLSGKEQSNSKAVFLDMGILSVLVSLLPESPQGALRCHFLFVDMHVVVATLWARSAVPLPSAPCVCVYMCAVKRYSFIHVILFFPPPPVTSLLFLSSYCPLLQTRPPLSVTWQQLYAAQLAAMQVSPGTKQHGGSLAPQANLGAHSPPTNSHPQGDKNRSSPSSNKNKMKEQLKGEQQALDAKMASVSNLSLNNGRSDKGAKKEKKKKLQQIYPEPSEVIAGRDRLHCRRAVICRAVCRPCRGVRPAHQGHMEMEEDTFRNIILEDGRVLGRAPNRGAVRRGPALVRAALSPSNASTLRGLCKREASRRTPLSQAVACTPSPSHPRTAVHGGSTKSARGLGHGRHEGVPLASPLPNYLTVVTVGEPVLFWFLQDSEGAQPLNLSAKPKASESKSPNSPPTSPQVPAAAAATTKLGPAGSMKHSAVPSSIGAPSTRVSSIGSPSVSDSRIFRETRGRSNNEPHIKRPMNAFMVWAKDERRKILQAFPDMHNSNISKILGKLPLFSSSMR</sequence>
<dbReference type="InterPro" id="IPR009071">
    <property type="entry name" value="HMG_box_dom"/>
</dbReference>
<dbReference type="EMBL" id="NHOQ01002778">
    <property type="protein sequence ID" value="PWA14662.1"/>
    <property type="molecule type" value="Genomic_DNA"/>
</dbReference>
<evidence type="ECO:0000313" key="6">
    <source>
        <dbReference type="EMBL" id="PWA14662.1"/>
    </source>
</evidence>
<dbReference type="Proteomes" id="UP000250572">
    <property type="component" value="Unassembled WGS sequence"/>
</dbReference>
<feature type="compositionally biased region" description="Basic and acidic residues" evidence="4">
    <location>
        <begin position="27"/>
        <end position="49"/>
    </location>
</feature>
<dbReference type="GO" id="GO:0005634">
    <property type="term" value="C:nucleus"/>
    <property type="evidence" value="ECO:0007669"/>
    <property type="project" value="UniProtKB-UniRule"/>
</dbReference>
<feature type="domain" description="HMG box" evidence="5">
    <location>
        <begin position="578"/>
        <end position="614"/>
    </location>
</feature>
<dbReference type="InterPro" id="IPR036910">
    <property type="entry name" value="HMG_box_dom_sf"/>
</dbReference>
<dbReference type="Gene3D" id="1.10.30.10">
    <property type="entry name" value="High mobility group box domain"/>
    <property type="match status" value="1"/>
</dbReference>
<feature type="region of interest" description="Disordered" evidence="4">
    <location>
        <begin position="242"/>
        <end position="326"/>
    </location>
</feature>
<feature type="compositionally biased region" description="Low complexity" evidence="4">
    <location>
        <begin position="518"/>
        <end position="532"/>
    </location>
</feature>
<dbReference type="GO" id="GO:0000981">
    <property type="term" value="F:DNA-binding transcription factor activity, RNA polymerase II-specific"/>
    <property type="evidence" value="ECO:0007669"/>
    <property type="project" value="TreeGrafter"/>
</dbReference>
<keyword evidence="2 3" id="KW-0539">Nucleus</keyword>
<feature type="compositionally biased region" description="Basic and acidic residues" evidence="4">
    <location>
        <begin position="563"/>
        <end position="578"/>
    </location>
</feature>
<comment type="caution">
    <text evidence="6">The sequence shown here is derived from an EMBL/GenBank/DDBJ whole genome shotgun (WGS) entry which is preliminary data.</text>
</comment>
<evidence type="ECO:0000259" key="5">
    <source>
        <dbReference type="PROSITE" id="PS50118"/>
    </source>
</evidence>
<protein>
    <recommendedName>
        <fullName evidence="5">HMG box domain-containing protein</fullName>
    </recommendedName>
</protein>
<reference evidence="6 7" key="1">
    <citation type="journal article" date="2018" name="G3 (Bethesda)">
        <title>A High-Quality Reference Genome for the Invasive Mosquitofish Gambusia affinis Using a Chicago Library.</title>
        <authorList>
            <person name="Hoffberg S.L."/>
            <person name="Troendle N.J."/>
            <person name="Glenn T.C."/>
            <person name="Mahmud O."/>
            <person name="Louha S."/>
            <person name="Chalopin D."/>
            <person name="Bennetzen J.L."/>
            <person name="Mauricio R."/>
        </authorList>
    </citation>
    <scope>NUCLEOTIDE SEQUENCE [LARGE SCALE GENOMIC DNA]</scope>
    <source>
        <strain evidence="6">NE01/NJP1002.9</strain>
        <tissue evidence="6">Muscle</tissue>
    </source>
</reference>
<proteinExistence type="predicted"/>
<evidence type="ECO:0000313" key="7">
    <source>
        <dbReference type="Proteomes" id="UP000250572"/>
    </source>
</evidence>
<feature type="compositionally biased region" description="Low complexity" evidence="4">
    <location>
        <begin position="547"/>
        <end position="562"/>
    </location>
</feature>
<name>A0A315US24_GAMAF</name>
<dbReference type="AlphaFoldDB" id="A0A315US24"/>
<feature type="DNA-binding region" description="HMG box" evidence="3">
    <location>
        <begin position="578"/>
        <end position="614"/>
    </location>
</feature>
<feature type="compositionally biased region" description="Low complexity" evidence="4">
    <location>
        <begin position="499"/>
        <end position="510"/>
    </location>
</feature>
<dbReference type="PANTHER" id="PTHR45789">
    <property type="entry name" value="FI18025P1"/>
    <property type="match status" value="1"/>
</dbReference>
<dbReference type="SUPFAM" id="SSF47095">
    <property type="entry name" value="HMG-box"/>
    <property type="match status" value="1"/>
</dbReference>
<gene>
    <name evidence="6" type="ORF">CCH79_00014372</name>
</gene>
<keyword evidence="7" id="KW-1185">Reference proteome</keyword>
<dbReference type="InterPro" id="IPR051356">
    <property type="entry name" value="SOX/SOX-like_TF"/>
</dbReference>
<keyword evidence="1 3" id="KW-0238">DNA-binding</keyword>
<organism evidence="6 7">
    <name type="scientific">Gambusia affinis</name>
    <name type="common">Western mosquitofish</name>
    <name type="synonym">Heterandria affinis</name>
    <dbReference type="NCBI Taxonomy" id="33528"/>
    <lineage>
        <taxon>Eukaryota</taxon>
        <taxon>Metazoa</taxon>
        <taxon>Chordata</taxon>
        <taxon>Craniata</taxon>
        <taxon>Vertebrata</taxon>
        <taxon>Euteleostomi</taxon>
        <taxon>Actinopterygii</taxon>
        <taxon>Neopterygii</taxon>
        <taxon>Teleostei</taxon>
        <taxon>Neoteleostei</taxon>
        <taxon>Acanthomorphata</taxon>
        <taxon>Ovalentaria</taxon>
        <taxon>Atherinomorphae</taxon>
        <taxon>Cyprinodontiformes</taxon>
        <taxon>Poeciliidae</taxon>
        <taxon>Poeciliinae</taxon>
        <taxon>Gambusia</taxon>
    </lineage>
</organism>
<feature type="region of interest" description="Disordered" evidence="4">
    <location>
        <begin position="497"/>
        <end position="578"/>
    </location>
</feature>
<evidence type="ECO:0000256" key="3">
    <source>
        <dbReference type="PROSITE-ProRule" id="PRU00267"/>
    </source>
</evidence>
<dbReference type="GO" id="GO:0000978">
    <property type="term" value="F:RNA polymerase II cis-regulatory region sequence-specific DNA binding"/>
    <property type="evidence" value="ECO:0007669"/>
    <property type="project" value="TreeGrafter"/>
</dbReference>
<dbReference type="PROSITE" id="PS50118">
    <property type="entry name" value="HMG_BOX_2"/>
    <property type="match status" value="1"/>
</dbReference>
<accession>A0A315US24</accession>
<dbReference type="GO" id="GO:0045165">
    <property type="term" value="P:cell fate commitment"/>
    <property type="evidence" value="ECO:0007669"/>
    <property type="project" value="TreeGrafter"/>
</dbReference>
<evidence type="ECO:0000256" key="1">
    <source>
        <dbReference type="ARBA" id="ARBA00023125"/>
    </source>
</evidence>
<dbReference type="Pfam" id="PF00505">
    <property type="entry name" value="HMG_box"/>
    <property type="match status" value="1"/>
</dbReference>
<evidence type="ECO:0000256" key="4">
    <source>
        <dbReference type="SAM" id="MobiDB-lite"/>
    </source>
</evidence>
<dbReference type="STRING" id="33528.ENSGAFP00000021515"/>
<feature type="region of interest" description="Disordered" evidence="4">
    <location>
        <begin position="427"/>
        <end position="467"/>
    </location>
</feature>
<feature type="compositionally biased region" description="Polar residues" evidence="4">
    <location>
        <begin position="301"/>
        <end position="310"/>
    </location>
</feature>
<evidence type="ECO:0000256" key="2">
    <source>
        <dbReference type="ARBA" id="ARBA00023242"/>
    </source>
</evidence>
<feature type="region of interest" description="Disordered" evidence="4">
    <location>
        <begin position="22"/>
        <end position="50"/>
    </location>
</feature>